<keyword evidence="4" id="KW-0410">Iron transport</keyword>
<keyword evidence="8" id="KW-0408">Iron</keyword>
<keyword evidence="15" id="KW-1185">Reference proteome</keyword>
<dbReference type="GO" id="GO:0048250">
    <property type="term" value="P:iron import into the mitochondrion"/>
    <property type="evidence" value="ECO:0007669"/>
    <property type="project" value="TreeGrafter"/>
</dbReference>
<keyword evidence="5 12" id="KW-0812">Transmembrane</keyword>
<dbReference type="InterPro" id="IPR023395">
    <property type="entry name" value="MCP_dom_sf"/>
</dbReference>
<dbReference type="Gene3D" id="1.50.40.10">
    <property type="entry name" value="Mitochondrial carrier domain"/>
    <property type="match status" value="2"/>
</dbReference>
<dbReference type="AlphaFoldDB" id="A0AAD4R662"/>
<evidence type="ECO:0000313" key="14">
    <source>
        <dbReference type="EMBL" id="KAI1712481.1"/>
    </source>
</evidence>
<comment type="similarity">
    <text evidence="2 13">Belongs to the mitochondrial carrier (TC 2.A.29) family.</text>
</comment>
<gene>
    <name evidence="14" type="ORF">DdX_09567</name>
</gene>
<dbReference type="SUPFAM" id="SSF103506">
    <property type="entry name" value="Mitochondrial carrier"/>
    <property type="match status" value="1"/>
</dbReference>
<evidence type="ECO:0000256" key="2">
    <source>
        <dbReference type="ARBA" id="ARBA00006375"/>
    </source>
</evidence>
<sequence>MSEFSEGLKTITAIAPKVNLEVEYESLEPTHKLWVHLTAGASAGMAEHCIMFPLDSVKTRLQSLCPCPETACPTPIHGVAAMMKKEGWFRPLRGVSAVAAGSIPAHALYFTIYEKLKSALTGNSTGHSNTLLYGLAGTAATAVHDLIMNPAEVVKQRMQMLYSPYGGSIECARCIYRSEGISAFYRSYSTQLFMNLPFQSVHFMTYEFIQQVMNPQHIYDPKAHLVAGGVAGGLAAAITTPLDCVKTVLNTQQTPLCDEKGILARSSYYYGGVSDAISSIYHNRGLAGFMRGIQARVLYQMPATALSWSVYELFKFILSDQTKISLRIR</sequence>
<accession>A0AAD4R662</accession>
<dbReference type="GO" id="GO:0015093">
    <property type="term" value="F:ferrous iron transmembrane transporter activity"/>
    <property type="evidence" value="ECO:0007669"/>
    <property type="project" value="TreeGrafter"/>
</dbReference>
<evidence type="ECO:0000256" key="9">
    <source>
        <dbReference type="ARBA" id="ARBA00023065"/>
    </source>
</evidence>
<dbReference type="InterPro" id="IPR018108">
    <property type="entry name" value="MCP_transmembrane"/>
</dbReference>
<evidence type="ECO:0000256" key="3">
    <source>
        <dbReference type="ARBA" id="ARBA00022448"/>
    </source>
</evidence>
<feature type="repeat" description="Solcar" evidence="12">
    <location>
        <begin position="128"/>
        <end position="212"/>
    </location>
</feature>
<dbReference type="Pfam" id="PF00153">
    <property type="entry name" value="Mito_carr"/>
    <property type="match status" value="3"/>
</dbReference>
<evidence type="ECO:0000313" key="15">
    <source>
        <dbReference type="Proteomes" id="UP001201812"/>
    </source>
</evidence>
<evidence type="ECO:0000256" key="1">
    <source>
        <dbReference type="ARBA" id="ARBA00004448"/>
    </source>
</evidence>
<evidence type="ECO:0000256" key="7">
    <source>
        <dbReference type="ARBA" id="ARBA00022989"/>
    </source>
</evidence>
<reference evidence="14" key="1">
    <citation type="submission" date="2022-01" db="EMBL/GenBank/DDBJ databases">
        <title>Genome Sequence Resource for Two Populations of Ditylenchus destructor, the Migratory Endoparasitic Phytonematode.</title>
        <authorList>
            <person name="Zhang H."/>
            <person name="Lin R."/>
            <person name="Xie B."/>
        </authorList>
    </citation>
    <scope>NUCLEOTIDE SEQUENCE</scope>
    <source>
        <strain evidence="14">BazhouSP</strain>
    </source>
</reference>
<comment type="caution">
    <text evidence="14">The sequence shown here is derived from an EMBL/GenBank/DDBJ whole genome shotgun (WGS) entry which is preliminary data.</text>
</comment>
<comment type="subcellular location">
    <subcellularLocation>
        <location evidence="1">Mitochondrion inner membrane</location>
        <topology evidence="1">Multi-pass membrane protein</topology>
    </subcellularLocation>
</comment>
<evidence type="ECO:0000256" key="11">
    <source>
        <dbReference type="ARBA" id="ARBA00023136"/>
    </source>
</evidence>
<evidence type="ECO:0000256" key="6">
    <source>
        <dbReference type="ARBA" id="ARBA00022792"/>
    </source>
</evidence>
<keyword evidence="11 12" id="KW-0472">Membrane</keyword>
<evidence type="ECO:0000256" key="4">
    <source>
        <dbReference type="ARBA" id="ARBA00022496"/>
    </source>
</evidence>
<feature type="repeat" description="Solcar" evidence="12">
    <location>
        <begin position="31"/>
        <end position="119"/>
    </location>
</feature>
<dbReference type="EMBL" id="JAKKPZ010000018">
    <property type="protein sequence ID" value="KAI1712481.1"/>
    <property type="molecule type" value="Genomic_DNA"/>
</dbReference>
<dbReference type="GO" id="GO:0005743">
    <property type="term" value="C:mitochondrial inner membrane"/>
    <property type="evidence" value="ECO:0007669"/>
    <property type="project" value="UniProtKB-SubCell"/>
</dbReference>
<keyword evidence="3 13" id="KW-0813">Transport</keyword>
<name>A0AAD4R662_9BILA</name>
<evidence type="ECO:0000256" key="12">
    <source>
        <dbReference type="PROSITE-ProRule" id="PRU00282"/>
    </source>
</evidence>
<dbReference type="FunFam" id="1.50.40.10:FF:000029">
    <property type="entry name" value="Solute carrier family 25 member 28"/>
    <property type="match status" value="1"/>
</dbReference>
<proteinExistence type="inferred from homology"/>
<keyword evidence="7" id="KW-1133">Transmembrane helix</keyword>
<evidence type="ECO:0000256" key="5">
    <source>
        <dbReference type="ARBA" id="ARBA00022692"/>
    </source>
</evidence>
<dbReference type="PANTHER" id="PTHR45758">
    <property type="entry name" value="MITOFERRIN-1-RELATED"/>
    <property type="match status" value="1"/>
</dbReference>
<dbReference type="PANTHER" id="PTHR45758:SF20">
    <property type="entry name" value="MITOFERRIN-2"/>
    <property type="match status" value="1"/>
</dbReference>
<organism evidence="14 15">
    <name type="scientific">Ditylenchus destructor</name>
    <dbReference type="NCBI Taxonomy" id="166010"/>
    <lineage>
        <taxon>Eukaryota</taxon>
        <taxon>Metazoa</taxon>
        <taxon>Ecdysozoa</taxon>
        <taxon>Nematoda</taxon>
        <taxon>Chromadorea</taxon>
        <taxon>Rhabditida</taxon>
        <taxon>Tylenchina</taxon>
        <taxon>Tylenchomorpha</taxon>
        <taxon>Sphaerularioidea</taxon>
        <taxon>Anguinidae</taxon>
        <taxon>Anguininae</taxon>
        <taxon>Ditylenchus</taxon>
    </lineage>
</organism>
<evidence type="ECO:0000256" key="8">
    <source>
        <dbReference type="ARBA" id="ARBA00023004"/>
    </source>
</evidence>
<keyword evidence="9" id="KW-0406">Ion transport</keyword>
<feature type="repeat" description="Solcar" evidence="12">
    <location>
        <begin position="219"/>
        <end position="317"/>
    </location>
</feature>
<evidence type="ECO:0000256" key="10">
    <source>
        <dbReference type="ARBA" id="ARBA00023128"/>
    </source>
</evidence>
<protein>
    <submittedName>
        <fullName evidence="14">Mitochondrial carrier protein domain-containing protein</fullName>
    </submittedName>
</protein>
<dbReference type="PROSITE" id="PS50920">
    <property type="entry name" value="SOLCAR"/>
    <property type="match status" value="3"/>
</dbReference>
<keyword evidence="6" id="KW-0999">Mitochondrion inner membrane</keyword>
<dbReference type="Proteomes" id="UP001201812">
    <property type="component" value="Unassembled WGS sequence"/>
</dbReference>
<evidence type="ECO:0000256" key="13">
    <source>
        <dbReference type="RuleBase" id="RU000488"/>
    </source>
</evidence>
<keyword evidence="10" id="KW-0496">Mitochondrion</keyword>